<dbReference type="InterPro" id="IPR036396">
    <property type="entry name" value="Cyt_P450_sf"/>
</dbReference>
<evidence type="ECO:0000256" key="13">
    <source>
        <dbReference type="RuleBase" id="RU000461"/>
    </source>
</evidence>
<organism evidence="14">
    <name type="scientific">Noccaea caerulescens</name>
    <name type="common">Alpine penny-cress</name>
    <name type="synonym">Thlaspi caerulescens</name>
    <dbReference type="NCBI Taxonomy" id="107243"/>
    <lineage>
        <taxon>Eukaryota</taxon>
        <taxon>Viridiplantae</taxon>
        <taxon>Streptophyta</taxon>
        <taxon>Embryophyta</taxon>
        <taxon>Tracheophyta</taxon>
        <taxon>Spermatophyta</taxon>
        <taxon>Magnoliopsida</taxon>
        <taxon>eudicotyledons</taxon>
        <taxon>Gunneridae</taxon>
        <taxon>Pentapetalae</taxon>
        <taxon>rosids</taxon>
        <taxon>malvids</taxon>
        <taxon>Brassicales</taxon>
        <taxon>Brassicaceae</taxon>
        <taxon>Coluteocarpeae</taxon>
        <taxon>Noccaea</taxon>
    </lineage>
</organism>
<gene>
    <name evidence="14" type="ORF">LC_TR1407_c0_g1_i1_g.4827</name>
</gene>
<dbReference type="InterPro" id="IPR050196">
    <property type="entry name" value="Cytochrome_P450_Monoox"/>
</dbReference>
<evidence type="ECO:0000256" key="2">
    <source>
        <dbReference type="ARBA" id="ARBA00004229"/>
    </source>
</evidence>
<dbReference type="EMBL" id="GEVK01015468">
    <property type="protein sequence ID" value="JAU37364.1"/>
    <property type="molecule type" value="Transcribed_RNA"/>
</dbReference>
<comment type="cofactor">
    <cofactor evidence="1 12">
        <name>heme</name>
        <dbReference type="ChEBI" id="CHEBI:30413"/>
    </cofactor>
</comment>
<dbReference type="CDD" id="cd11046">
    <property type="entry name" value="CYP97"/>
    <property type="match status" value="1"/>
</dbReference>
<evidence type="ECO:0000256" key="8">
    <source>
        <dbReference type="ARBA" id="ARBA00022946"/>
    </source>
</evidence>
<comment type="similarity">
    <text evidence="3 13">Belongs to the cytochrome P450 family.</text>
</comment>
<evidence type="ECO:0000256" key="5">
    <source>
        <dbReference type="ARBA" id="ARBA00022640"/>
    </source>
</evidence>
<keyword evidence="8" id="KW-0809">Transit peptide</keyword>
<keyword evidence="7" id="KW-0125">Carotenoid biosynthesis</keyword>
<dbReference type="PANTHER" id="PTHR24291:SF171">
    <property type="entry name" value="PROTEIN LUTEIN DEFICIENT 5, CHLOROPLASTIC"/>
    <property type="match status" value="1"/>
</dbReference>
<dbReference type="GO" id="GO:0020037">
    <property type="term" value="F:heme binding"/>
    <property type="evidence" value="ECO:0007669"/>
    <property type="project" value="InterPro"/>
</dbReference>
<keyword evidence="4" id="KW-0150">Chloroplast</keyword>
<evidence type="ECO:0000256" key="12">
    <source>
        <dbReference type="PIRSR" id="PIRSR602401-1"/>
    </source>
</evidence>
<dbReference type="GO" id="GO:0005506">
    <property type="term" value="F:iron ion binding"/>
    <property type="evidence" value="ECO:0007669"/>
    <property type="project" value="InterPro"/>
</dbReference>
<evidence type="ECO:0000256" key="4">
    <source>
        <dbReference type="ARBA" id="ARBA00022528"/>
    </source>
</evidence>
<reference evidence="14" key="1">
    <citation type="submission" date="2016-07" db="EMBL/GenBank/DDBJ databases">
        <title>De novo transcriptome assembly of four accessions of the metal hyperaccumulator plant Noccaea caerulescens.</title>
        <authorList>
            <person name="Blande D."/>
            <person name="Halimaa P."/>
            <person name="Tervahauta A.I."/>
            <person name="Aarts M.G."/>
            <person name="Karenlampi S.O."/>
        </authorList>
    </citation>
    <scope>NUCLEOTIDE SEQUENCE</scope>
</reference>
<dbReference type="GO" id="GO:0016705">
    <property type="term" value="F:oxidoreductase activity, acting on paired donors, with incorporation or reduction of molecular oxygen"/>
    <property type="evidence" value="ECO:0007669"/>
    <property type="project" value="InterPro"/>
</dbReference>
<evidence type="ECO:0000256" key="3">
    <source>
        <dbReference type="ARBA" id="ARBA00010617"/>
    </source>
</evidence>
<sequence>MAMAFPLSYTPISVKPVTYPRRPKVVVFASASNGRDPSEEKPVPNGVKSIDKLQEEKRRAELSARIASGAFTVQKSSFQSTLKNGLSKLGIPSNVLDFMFDSNEDYPKIPEAKGSIQAVRNEAFFIPLYELFLTYGGIFRLTFGPKSFLIVSDPSIAKHILKDNAKSYSKGILAEILDFVMGKGLIPADGEIWRRRRRAIVPALHMKYVAAMISLFGEASDRLCKKLDYAATSGEVVEMESLFSRLTLDIIGKAVFNYDFDSLTNDTGVIEAVYTVLREAEDRSVSPIPVWDIPIWKDISPRQRKVATSLKLINDTLDDLIATCKRMVEEEELQFHEEYMNERDPSILHFLLASGDDVSSKQLRDDLMTMLIAGHETSAAVLTWTFYLLTTNPSAVAKLQEEVDSVIGDRFPTIEDMKKLKYTTRVMNESLRLYPQPPVLIRRSLENDMLGPYPIKRGEDIFISVWNLHRSPLHWDDAEKFSPERWPLDGPNPNETNQNFSYLPFGGGPRKCIGDMFASFENVVAIAMLIRRFNFQTAPGAPPVKMTTGATIHTTEGLKLTVTRRTKPLDIPSVLVLPTEAPRDEVSSALS</sequence>
<evidence type="ECO:0000313" key="14">
    <source>
        <dbReference type="EMBL" id="JAU37364.1"/>
    </source>
</evidence>
<dbReference type="GO" id="GO:0009507">
    <property type="term" value="C:chloroplast"/>
    <property type="evidence" value="ECO:0007669"/>
    <property type="project" value="UniProtKB-SubCell"/>
</dbReference>
<dbReference type="AlphaFoldDB" id="A0A1J3F6X3"/>
<dbReference type="Pfam" id="PF00067">
    <property type="entry name" value="p450"/>
    <property type="match status" value="1"/>
</dbReference>
<dbReference type="SUPFAM" id="SSF48264">
    <property type="entry name" value="Cytochrome P450"/>
    <property type="match status" value="1"/>
</dbReference>
<keyword evidence="5" id="KW-0934">Plastid</keyword>
<comment type="subcellular location">
    <subcellularLocation>
        <location evidence="2">Plastid</location>
        <location evidence="2">Chloroplast</location>
    </subcellularLocation>
</comment>
<evidence type="ECO:0000256" key="9">
    <source>
        <dbReference type="ARBA" id="ARBA00023002"/>
    </source>
</evidence>
<keyword evidence="6 12" id="KW-0479">Metal-binding</keyword>
<keyword evidence="9 13" id="KW-0560">Oxidoreductase</keyword>
<dbReference type="GO" id="GO:0010291">
    <property type="term" value="F:beta-carotene 3-hydroxylase activity"/>
    <property type="evidence" value="ECO:0007669"/>
    <property type="project" value="TreeGrafter"/>
</dbReference>
<evidence type="ECO:0000256" key="1">
    <source>
        <dbReference type="ARBA" id="ARBA00001971"/>
    </source>
</evidence>
<dbReference type="InterPro" id="IPR001128">
    <property type="entry name" value="Cyt_P450"/>
</dbReference>
<evidence type="ECO:0000256" key="6">
    <source>
        <dbReference type="ARBA" id="ARBA00022723"/>
    </source>
</evidence>
<evidence type="ECO:0000256" key="10">
    <source>
        <dbReference type="ARBA" id="ARBA00023004"/>
    </source>
</evidence>
<dbReference type="InterPro" id="IPR002401">
    <property type="entry name" value="Cyt_P450_E_grp-I"/>
</dbReference>
<dbReference type="PRINTS" id="PR00463">
    <property type="entry name" value="EP450I"/>
</dbReference>
<dbReference type="GO" id="GO:0016123">
    <property type="term" value="P:xanthophyll biosynthetic process"/>
    <property type="evidence" value="ECO:0007669"/>
    <property type="project" value="TreeGrafter"/>
</dbReference>
<dbReference type="Gene3D" id="1.10.630.10">
    <property type="entry name" value="Cytochrome P450"/>
    <property type="match status" value="1"/>
</dbReference>
<keyword evidence="10 12" id="KW-0408">Iron</keyword>
<evidence type="ECO:0000256" key="11">
    <source>
        <dbReference type="ARBA" id="ARBA00023033"/>
    </source>
</evidence>
<evidence type="ECO:0000256" key="7">
    <source>
        <dbReference type="ARBA" id="ARBA00022746"/>
    </source>
</evidence>
<accession>A0A1J3F6X3</accession>
<feature type="binding site" description="axial binding residue" evidence="12">
    <location>
        <position position="512"/>
    </location>
    <ligand>
        <name>heme</name>
        <dbReference type="ChEBI" id="CHEBI:30413"/>
    </ligand>
    <ligandPart>
        <name>Fe</name>
        <dbReference type="ChEBI" id="CHEBI:18248"/>
    </ligandPart>
</feature>
<name>A0A1J3F6X3_NOCCA</name>
<dbReference type="InterPro" id="IPR017972">
    <property type="entry name" value="Cyt_P450_CS"/>
</dbReference>
<dbReference type="PANTHER" id="PTHR24291">
    <property type="entry name" value="CYTOCHROME P450 FAMILY 4"/>
    <property type="match status" value="1"/>
</dbReference>
<dbReference type="PROSITE" id="PS00086">
    <property type="entry name" value="CYTOCHROME_P450"/>
    <property type="match status" value="1"/>
</dbReference>
<dbReference type="PRINTS" id="PR00385">
    <property type="entry name" value="P450"/>
</dbReference>
<keyword evidence="12 13" id="KW-0349">Heme</keyword>
<protein>
    <submittedName>
        <fullName evidence="14">Protein LUTEIN DEFICIENT 5, chloroplastic</fullName>
    </submittedName>
</protein>
<keyword evidence="11 13" id="KW-0503">Monooxygenase</keyword>
<proteinExistence type="inferred from homology"/>
<dbReference type="FunFam" id="1.10.630.10:FF:000080">
    <property type="entry name" value="Carotene epsilon-monooxygenase, chloroplastic"/>
    <property type="match status" value="1"/>
</dbReference>